<evidence type="ECO:0000313" key="4">
    <source>
        <dbReference type="Proteomes" id="UP000681027"/>
    </source>
</evidence>
<protein>
    <submittedName>
        <fullName evidence="3">LysM peptidoglycan-binding domain-containing protein</fullName>
    </submittedName>
</protein>
<keyword evidence="1" id="KW-1133">Transmembrane helix</keyword>
<sequence length="108" mass="12119">MKKLWNLYSYAIILFVLSFITALIMIIQLGGSGKSDYIKITVNEGDTLWQIAEEFSNEHTLSVKEFVVWVEQNNGILSGRIFPGDELVIPVVQENSAKKPTELASSQN</sequence>
<comment type="caution">
    <text evidence="3">The sequence shown here is derived from an EMBL/GenBank/DDBJ whole genome shotgun (WGS) entry which is preliminary data.</text>
</comment>
<keyword evidence="1" id="KW-0472">Membrane</keyword>
<reference evidence="3 4" key="1">
    <citation type="submission" date="2021-05" db="EMBL/GenBank/DDBJ databases">
        <title>Novel Bacillus species.</title>
        <authorList>
            <person name="Liu G."/>
        </authorList>
    </citation>
    <scope>NUCLEOTIDE SEQUENCE [LARGE SCALE GENOMIC DNA]</scope>
    <source>
        <strain evidence="3 4">FJAT-49705</strain>
    </source>
</reference>
<dbReference type="PROSITE" id="PS51782">
    <property type="entry name" value="LYSM"/>
    <property type="match status" value="1"/>
</dbReference>
<dbReference type="Gene3D" id="3.10.350.10">
    <property type="entry name" value="LysM domain"/>
    <property type="match status" value="1"/>
</dbReference>
<dbReference type="RefSeq" id="WP_213100787.1">
    <property type="nucleotide sequence ID" value="NZ_JAGYPM010000001.1"/>
</dbReference>
<feature type="domain" description="LysM" evidence="2">
    <location>
        <begin position="38"/>
        <end position="89"/>
    </location>
</feature>
<accession>A0ABS5NND1</accession>
<dbReference type="InterPro" id="IPR036779">
    <property type="entry name" value="LysM_dom_sf"/>
</dbReference>
<dbReference type="Pfam" id="PF01476">
    <property type="entry name" value="LysM"/>
    <property type="match status" value="1"/>
</dbReference>
<dbReference type="SMART" id="SM00257">
    <property type="entry name" value="LysM"/>
    <property type="match status" value="1"/>
</dbReference>
<gene>
    <name evidence="3" type="ORF">KHA94_03755</name>
</gene>
<feature type="transmembrane region" description="Helical" evidence="1">
    <location>
        <begin position="7"/>
        <end position="29"/>
    </location>
</feature>
<dbReference type="SUPFAM" id="SSF54106">
    <property type="entry name" value="LysM domain"/>
    <property type="match status" value="1"/>
</dbReference>
<evidence type="ECO:0000259" key="2">
    <source>
        <dbReference type="PROSITE" id="PS51782"/>
    </source>
</evidence>
<evidence type="ECO:0000256" key="1">
    <source>
        <dbReference type="SAM" id="Phobius"/>
    </source>
</evidence>
<proteinExistence type="predicted"/>
<organism evidence="3 4">
    <name type="scientific">Cytobacillus citreus</name>
    <dbReference type="NCBI Taxonomy" id="2833586"/>
    <lineage>
        <taxon>Bacteria</taxon>
        <taxon>Bacillati</taxon>
        <taxon>Bacillota</taxon>
        <taxon>Bacilli</taxon>
        <taxon>Bacillales</taxon>
        <taxon>Bacillaceae</taxon>
        <taxon>Cytobacillus</taxon>
    </lineage>
</organism>
<dbReference type="InterPro" id="IPR018392">
    <property type="entry name" value="LysM"/>
</dbReference>
<dbReference type="Proteomes" id="UP000681027">
    <property type="component" value="Unassembled WGS sequence"/>
</dbReference>
<name>A0ABS5NND1_9BACI</name>
<dbReference type="CDD" id="cd00118">
    <property type="entry name" value="LysM"/>
    <property type="match status" value="1"/>
</dbReference>
<dbReference type="EMBL" id="JAGYPM010000001">
    <property type="protein sequence ID" value="MBS4189337.1"/>
    <property type="molecule type" value="Genomic_DNA"/>
</dbReference>
<keyword evidence="1" id="KW-0812">Transmembrane</keyword>
<evidence type="ECO:0000313" key="3">
    <source>
        <dbReference type="EMBL" id="MBS4189337.1"/>
    </source>
</evidence>
<keyword evidence="4" id="KW-1185">Reference proteome</keyword>